<dbReference type="PANTHER" id="PTHR16056">
    <property type="entry name" value="REGULATOR OF MICROTUBULE DYNAMICS PROTEIN"/>
    <property type="match status" value="1"/>
</dbReference>
<evidence type="ECO:0000256" key="7">
    <source>
        <dbReference type="ARBA" id="ARBA00039966"/>
    </source>
</evidence>
<gene>
    <name evidence="12" type="ORF">D910_12740</name>
</gene>
<comment type="subcellular location">
    <subcellularLocation>
        <location evidence="1">Cytoplasm</location>
        <location evidence="1">Cytoskeleton</location>
    </subcellularLocation>
</comment>
<proteinExistence type="evidence at transcript level"/>
<evidence type="ECO:0000256" key="5">
    <source>
        <dbReference type="ARBA" id="ARBA00022803"/>
    </source>
</evidence>
<accession>J3JU29</accession>
<name>J3JU29_DENPD</name>
<keyword evidence="3" id="KW-0963">Cytoplasm</keyword>
<evidence type="ECO:0000256" key="8">
    <source>
        <dbReference type="ARBA" id="ARBA00041958"/>
    </source>
</evidence>
<evidence type="ECO:0000313" key="11">
    <source>
        <dbReference type="EMBL" id="AEE61703.1"/>
    </source>
</evidence>
<feature type="transmembrane region" description="Helical" evidence="10">
    <location>
        <begin position="6"/>
        <end position="27"/>
    </location>
</feature>
<dbReference type="EMBL" id="BT126741">
    <property type="protein sequence ID" value="AEE61703.1"/>
    <property type="molecule type" value="mRNA"/>
</dbReference>
<evidence type="ECO:0000256" key="6">
    <source>
        <dbReference type="ARBA" id="ARBA00023212"/>
    </source>
</evidence>
<dbReference type="HOGENOM" id="CLU_046369_0_1_1"/>
<keyword evidence="5" id="KW-0802">TPR repeat</keyword>
<dbReference type="GO" id="GO:0008017">
    <property type="term" value="F:microtubule binding"/>
    <property type="evidence" value="ECO:0007669"/>
    <property type="project" value="TreeGrafter"/>
</dbReference>
<feature type="region of interest" description="Disordered" evidence="9">
    <location>
        <begin position="61"/>
        <end position="83"/>
    </location>
</feature>
<dbReference type="GO" id="GO:0097431">
    <property type="term" value="C:mitotic spindle pole"/>
    <property type="evidence" value="ECO:0007669"/>
    <property type="project" value="TreeGrafter"/>
</dbReference>
<reference evidence="11" key="1">
    <citation type="journal article" date="2012" name="Insect Biochem. Mol. Biol.">
        <title>Transcriptome and full-length cDNA resources for the mountain pine beetle, Dendroctonus ponderosae Hopkins, a major insect pest of pine forests.</title>
        <authorList>
            <person name="Keeling C.I."/>
            <person name="Henderson H."/>
            <person name="Li M."/>
            <person name="Yuen M."/>
            <person name="Clark E.L."/>
            <person name="Fraser J.D."/>
            <person name="Huber D.P."/>
            <person name="Liao N.Y."/>
            <person name="Roderick Docking T."/>
            <person name="Birol I."/>
            <person name="Chan S.K."/>
            <person name="Taylor G.A."/>
            <person name="Palmquist D."/>
            <person name="Jones S.J."/>
            <person name="Bohlmann J."/>
        </authorList>
    </citation>
    <scope>NUCLEOTIDE SEQUENCE</scope>
    <source>
        <tissue evidence="11">Heads</tissue>
    </source>
</reference>
<dbReference type="InterPro" id="IPR049039">
    <property type="entry name" value="RMD1-3_a_helical_rpt"/>
</dbReference>
<protein>
    <recommendedName>
        <fullName evidence="7">Regulator of microtubule dynamics protein 1</fullName>
    </recommendedName>
    <alternativeName>
        <fullName evidence="8">Protein FAM82B</fullName>
    </alternativeName>
</protein>
<dbReference type="AlphaFoldDB" id="J3JU29"/>
<reference evidence="12 13" key="2">
    <citation type="journal article" date="2013" name="Genome Biol.">
        <title>Draft genome of the mountain pine beetle, Dendroctonus ponderosae Hopkins, a major forest pest.</title>
        <authorList>
            <person name="Keeling C.I."/>
            <person name="Yuen M.M."/>
            <person name="Liao N.Y."/>
            <person name="Docking T.R."/>
            <person name="Chan S.K."/>
            <person name="Taylor G.A."/>
            <person name="Palmquist D.L."/>
            <person name="Jackman S.D."/>
            <person name="Nguyen A."/>
            <person name="Li M."/>
            <person name="Henderson H."/>
            <person name="Janes J.K."/>
            <person name="Zhao Y."/>
            <person name="Pandoh P."/>
            <person name="Moore R."/>
            <person name="Sperling F.A."/>
            <person name="Huber D.P."/>
            <person name="Birol I."/>
            <person name="Jones S.J."/>
            <person name="Bohlmann J."/>
        </authorList>
    </citation>
    <scope>NUCLEOTIDE SEQUENCE</scope>
</reference>
<evidence type="ECO:0000256" key="10">
    <source>
        <dbReference type="SAM" id="Phobius"/>
    </source>
</evidence>
<sequence>MSLQNNLSAFLGAAVLGVIGAAGMFFAEHYRQRNMRNAVVKDLARLEKEISQLKLDLQQLQNQSHIERHSRPKRPNRAYAKKSNSIVSTTTDDYLSAANLDSSDLEFYDLSDEESKKEPDCIQVILKELDEKLELKDIQVIEEVLQRLEDLCLDYPGNPEFLYRIGKAHHKLADACDDKELKEKYLNKGIDACSSALKVVSDHADVHKWYAVLIGSRSKLVPFQDRIHDGNIYKKHVEIALSLNPNDASLHFMLGMFNYELAGLKWYEKKIAAALFGSSPESTYEEACFQFLETERLSTFEWKENRLMIAKCKIAMREYKTAVEWLYRATQGHCTSLDGKVDNEIDTLLQKYKQY</sequence>
<evidence type="ECO:0000256" key="2">
    <source>
        <dbReference type="ARBA" id="ARBA00011375"/>
    </source>
</evidence>
<keyword evidence="10" id="KW-0812">Transmembrane</keyword>
<feature type="compositionally biased region" description="Basic residues" evidence="9">
    <location>
        <begin position="68"/>
        <end position="80"/>
    </location>
</feature>
<evidence type="ECO:0000256" key="1">
    <source>
        <dbReference type="ARBA" id="ARBA00004245"/>
    </source>
</evidence>
<dbReference type="GO" id="GO:0005876">
    <property type="term" value="C:spindle microtubule"/>
    <property type="evidence" value="ECO:0007669"/>
    <property type="project" value="TreeGrafter"/>
</dbReference>
<keyword evidence="4" id="KW-0677">Repeat</keyword>
<dbReference type="KEGG" id="dpa:109543749"/>
<comment type="subunit">
    <text evidence="2">Interacts with microtubules.</text>
</comment>
<dbReference type="InterPro" id="IPR011990">
    <property type="entry name" value="TPR-like_helical_dom_sf"/>
</dbReference>
<dbReference type="GO" id="GO:0005739">
    <property type="term" value="C:mitochondrion"/>
    <property type="evidence" value="ECO:0007669"/>
    <property type="project" value="TreeGrafter"/>
</dbReference>
<keyword evidence="10" id="KW-0472">Membrane</keyword>
<keyword evidence="6" id="KW-0206">Cytoskeleton</keyword>
<dbReference type="Pfam" id="PF21033">
    <property type="entry name" value="RMD1-3"/>
    <property type="match status" value="1"/>
</dbReference>
<dbReference type="PANTHER" id="PTHR16056:SF16">
    <property type="entry name" value="REGULATOR OF MICROTUBULE DYNAMICS PROTEIN 1"/>
    <property type="match status" value="1"/>
</dbReference>
<evidence type="ECO:0000313" key="12">
    <source>
        <dbReference type="EMBL" id="ERL95478.1"/>
    </source>
</evidence>
<keyword evidence="10" id="KW-1133">Transmembrane helix</keyword>
<dbReference type="Proteomes" id="UP000030742">
    <property type="component" value="Unassembled WGS sequence"/>
</dbReference>
<dbReference type="OrthoDB" id="512473at2759"/>
<dbReference type="STRING" id="77166.J3JU29"/>
<evidence type="ECO:0000256" key="9">
    <source>
        <dbReference type="SAM" id="MobiDB-lite"/>
    </source>
</evidence>
<evidence type="ECO:0000256" key="4">
    <source>
        <dbReference type="ARBA" id="ARBA00022737"/>
    </source>
</evidence>
<organism evidence="11">
    <name type="scientific">Dendroctonus ponderosae</name>
    <name type="common">Mountain pine beetle</name>
    <dbReference type="NCBI Taxonomy" id="77166"/>
    <lineage>
        <taxon>Eukaryota</taxon>
        <taxon>Metazoa</taxon>
        <taxon>Ecdysozoa</taxon>
        <taxon>Arthropoda</taxon>
        <taxon>Hexapoda</taxon>
        <taxon>Insecta</taxon>
        <taxon>Pterygota</taxon>
        <taxon>Neoptera</taxon>
        <taxon>Endopterygota</taxon>
        <taxon>Coleoptera</taxon>
        <taxon>Polyphaga</taxon>
        <taxon>Cucujiformia</taxon>
        <taxon>Curculionidae</taxon>
        <taxon>Scolytinae</taxon>
        <taxon>Dendroctonus</taxon>
    </lineage>
</organism>
<dbReference type="EMBL" id="KB632429">
    <property type="protein sequence ID" value="ERL95478.1"/>
    <property type="molecule type" value="Genomic_DNA"/>
</dbReference>
<evidence type="ECO:0000313" key="13">
    <source>
        <dbReference type="Proteomes" id="UP000030742"/>
    </source>
</evidence>
<evidence type="ECO:0000256" key="3">
    <source>
        <dbReference type="ARBA" id="ARBA00022490"/>
    </source>
</evidence>
<dbReference type="Gene3D" id="1.25.40.10">
    <property type="entry name" value="Tetratricopeptide repeat domain"/>
    <property type="match status" value="1"/>
</dbReference>